<accession>A0A831LUH4</accession>
<feature type="signal peptide" evidence="1">
    <location>
        <begin position="1"/>
        <end position="28"/>
    </location>
</feature>
<evidence type="ECO:0000313" key="3">
    <source>
        <dbReference type="EMBL" id="HDR50036.1"/>
    </source>
</evidence>
<feature type="chain" id="PRO_5032891532" evidence="1">
    <location>
        <begin position="29"/>
        <end position="237"/>
    </location>
</feature>
<evidence type="ECO:0000256" key="1">
    <source>
        <dbReference type="SAM" id="SignalP"/>
    </source>
</evidence>
<name>A0A831LUH4_9BACT</name>
<dbReference type="GO" id="GO:0016787">
    <property type="term" value="F:hydrolase activity"/>
    <property type="evidence" value="ECO:0007669"/>
    <property type="project" value="InterPro"/>
</dbReference>
<keyword evidence="1" id="KW-0732">Signal</keyword>
<organism evidence="3">
    <name type="scientific">Mariniphaga anaerophila</name>
    <dbReference type="NCBI Taxonomy" id="1484053"/>
    <lineage>
        <taxon>Bacteria</taxon>
        <taxon>Pseudomonadati</taxon>
        <taxon>Bacteroidota</taxon>
        <taxon>Bacteroidia</taxon>
        <taxon>Marinilabiliales</taxon>
        <taxon>Prolixibacteraceae</taxon>
        <taxon>Mariniphaga</taxon>
    </lineage>
</organism>
<evidence type="ECO:0000259" key="2">
    <source>
        <dbReference type="Pfam" id="PF06439"/>
    </source>
</evidence>
<reference evidence="3" key="1">
    <citation type="journal article" date="2020" name="mSystems">
        <title>Genome- and Community-Level Interaction Insights into Carbon Utilization and Element Cycling Functions of Hydrothermarchaeota in Hydrothermal Sediment.</title>
        <authorList>
            <person name="Zhou Z."/>
            <person name="Liu Y."/>
            <person name="Xu W."/>
            <person name="Pan J."/>
            <person name="Luo Z.H."/>
            <person name="Li M."/>
        </authorList>
    </citation>
    <scope>NUCLEOTIDE SEQUENCE [LARGE SCALE GENOMIC DNA]</scope>
    <source>
        <strain evidence="3">SpSt-1217</strain>
    </source>
</reference>
<feature type="domain" description="3-keto-alpha-glucoside-1,2-lyase/3-keto-2-hydroxy-glucal hydratase" evidence="2">
    <location>
        <begin position="63"/>
        <end position="229"/>
    </location>
</feature>
<dbReference type="AlphaFoldDB" id="A0A831LUH4"/>
<dbReference type="Proteomes" id="UP000886047">
    <property type="component" value="Unassembled WGS sequence"/>
</dbReference>
<gene>
    <name evidence="3" type="ORF">ENN90_00235</name>
</gene>
<sequence>MKRTHGYWHFWMCLVIFAIALVPETATAKKGNDKKPVTKGKLVFKYDFKKPLNYTKEFQPVNSGWKVKTGHAAWKQTKSGVESLWESGHMPVLVFNGEFNDAIIEVDFRYFEEQGKWAACRLSATNPQLNPRAYAASVWANVSGSSRSKGMVLEHDEWKPGEITTIDTLKAFFKPGKWYTLRLELDGNDARATCNGFTVSGTHEKFGIPKNSIYLGAGTCKHEFRDLRVYSIRKKIL</sequence>
<dbReference type="Pfam" id="PF06439">
    <property type="entry name" value="3keto-disac_hyd"/>
    <property type="match status" value="1"/>
</dbReference>
<dbReference type="EMBL" id="DSDK01000013">
    <property type="protein sequence ID" value="HDR50036.1"/>
    <property type="molecule type" value="Genomic_DNA"/>
</dbReference>
<proteinExistence type="predicted"/>
<comment type="caution">
    <text evidence="3">The sequence shown here is derived from an EMBL/GenBank/DDBJ whole genome shotgun (WGS) entry which is preliminary data.</text>
</comment>
<dbReference type="Gene3D" id="2.60.120.560">
    <property type="entry name" value="Exo-inulinase, domain 1"/>
    <property type="match status" value="1"/>
</dbReference>
<protein>
    <submittedName>
        <fullName evidence="3">DUF1080 domain-containing protein</fullName>
    </submittedName>
</protein>
<dbReference type="InterPro" id="IPR010496">
    <property type="entry name" value="AL/BT2_dom"/>
</dbReference>